<dbReference type="InterPro" id="IPR046849">
    <property type="entry name" value="E2_motif"/>
</dbReference>
<sequence>MTCTRMKPMMDQGTLVAAIKRCARVRDLETIQAYMIRTNFTQDSFLLSKLIESYAITLPIRQIAHAYKLFSWTHQPNLFMWNTIIRGYSINDSSSLRAIALYKDMHLSGISSNSFTFGFVLKACCNLRRLEEGKMVHSQVLKMGIDYETHVVNGLIKLYTTCGRVDEARDLFDEMSERDLVSWSTMVSGYVQNGCSNEALVLFKQMQAQNVKADEFTLASVVGACGDMGAFDLGKWVHSYIDKEGIDIDIDIVLGTSLVDMYSKCGSLDNAIRVFEGMSKRDVMAWSTMIGGCAIHGFGEKALKVFHAMQSANVRPNSVTFTCVLCACSHSGLVKEGCQYFNSMSLDYGITPQIEHYGCMVDLFCRAGLVLRAHKFIQKMPIKPNAVLWRTLLGACKTHGYKELSESITREVLELEPHSAENYVLVSNVYASLGRWSSVSKVRSQMKHKKAKKQHGWSSIEMGFVVHQFVMGDELHPEIRQIYQMLDQMAKKLKQEGHVATTIDVLHDIDEEEKEHALGFHSERLAIAYGLLRLSKDSPVRIVKNLRVCIDCHSVIKLISSVYKRDIIVRDRIRFHHFREGKCSCNDYW</sequence>
<dbReference type="GO" id="GO:0008270">
    <property type="term" value="F:zinc ion binding"/>
    <property type="evidence" value="ECO:0007669"/>
    <property type="project" value="InterPro"/>
</dbReference>
<keyword evidence="6" id="KW-1185">Reference proteome</keyword>
<dbReference type="GO" id="GO:0003729">
    <property type="term" value="F:mRNA binding"/>
    <property type="evidence" value="ECO:0007669"/>
    <property type="project" value="UniProtKB-ARBA"/>
</dbReference>
<organism evidence="5 6">
    <name type="scientific">Quercus lobata</name>
    <name type="common">Valley oak</name>
    <dbReference type="NCBI Taxonomy" id="97700"/>
    <lineage>
        <taxon>Eukaryota</taxon>
        <taxon>Viridiplantae</taxon>
        <taxon>Streptophyta</taxon>
        <taxon>Embryophyta</taxon>
        <taxon>Tracheophyta</taxon>
        <taxon>Spermatophyta</taxon>
        <taxon>Magnoliopsida</taxon>
        <taxon>eudicotyledons</taxon>
        <taxon>Gunneridae</taxon>
        <taxon>Pentapetalae</taxon>
        <taxon>rosids</taxon>
        <taxon>fabids</taxon>
        <taxon>Fagales</taxon>
        <taxon>Fagaceae</taxon>
        <taxon>Quercus</taxon>
    </lineage>
</organism>
<dbReference type="Pfam" id="PF13041">
    <property type="entry name" value="PPR_2"/>
    <property type="match status" value="3"/>
</dbReference>
<dbReference type="RefSeq" id="XP_030974519.1">
    <property type="nucleotide sequence ID" value="XM_031118659.1"/>
</dbReference>
<dbReference type="PANTHER" id="PTHR47926">
    <property type="entry name" value="PENTATRICOPEPTIDE REPEAT-CONTAINING PROTEIN"/>
    <property type="match status" value="1"/>
</dbReference>
<feature type="repeat" description="PPR" evidence="3">
    <location>
        <begin position="148"/>
        <end position="178"/>
    </location>
</feature>
<dbReference type="EMBL" id="LRBV02000006">
    <property type="status" value="NOT_ANNOTATED_CDS"/>
    <property type="molecule type" value="Genomic_DNA"/>
</dbReference>
<name>A0A7N2LX85_QUELO</name>
<evidence type="ECO:0000256" key="1">
    <source>
        <dbReference type="ARBA" id="ARBA00006643"/>
    </source>
</evidence>
<dbReference type="GO" id="GO:0009451">
    <property type="term" value="P:RNA modification"/>
    <property type="evidence" value="ECO:0007669"/>
    <property type="project" value="InterPro"/>
</dbReference>
<dbReference type="OMA" id="MAWSTMI"/>
<dbReference type="InParanoid" id="A0A7N2LX85"/>
<dbReference type="OrthoDB" id="185373at2759"/>
<dbReference type="AlphaFoldDB" id="A0A7N2LX85"/>
<feature type="repeat" description="PPR" evidence="3">
    <location>
        <begin position="113"/>
        <end position="147"/>
    </location>
</feature>
<dbReference type="Pfam" id="PF20431">
    <property type="entry name" value="E_motif"/>
    <property type="match status" value="1"/>
</dbReference>
<feature type="repeat" description="PPR" evidence="3">
    <location>
        <begin position="282"/>
        <end position="316"/>
    </location>
</feature>
<dbReference type="FunFam" id="1.25.40.10:FF:000690">
    <property type="entry name" value="Pentatricopeptide repeat-containing protein"/>
    <property type="match status" value="1"/>
</dbReference>
<dbReference type="PANTHER" id="PTHR47926:SF436">
    <property type="entry name" value="PENTATRICOPEPTIDE REPEAT-CONTAINING PROTEIN ELI1, CHLOROPLASTIC-LIKE ISOFORM X2"/>
    <property type="match status" value="1"/>
</dbReference>
<dbReference type="FunFam" id="1.25.40.10:FF:000427">
    <property type="entry name" value="Pentatricopeptide repeat-containing protein chloroplastic"/>
    <property type="match status" value="1"/>
</dbReference>
<evidence type="ECO:0000313" key="6">
    <source>
        <dbReference type="Proteomes" id="UP000594261"/>
    </source>
</evidence>
<feature type="repeat" description="PPR" evidence="3">
    <location>
        <begin position="179"/>
        <end position="213"/>
    </location>
</feature>
<gene>
    <name evidence="5" type="primary">LOC115994490</name>
</gene>
<dbReference type="InterPro" id="IPR046848">
    <property type="entry name" value="E_motif"/>
</dbReference>
<reference evidence="5 6" key="1">
    <citation type="journal article" date="2016" name="G3 (Bethesda)">
        <title>First Draft Assembly and Annotation of the Genome of a California Endemic Oak Quercus lobata Nee (Fagaceae).</title>
        <authorList>
            <person name="Sork V.L."/>
            <person name="Fitz-Gibbon S.T."/>
            <person name="Puiu D."/>
            <person name="Crepeau M."/>
            <person name="Gugger P.F."/>
            <person name="Sherman R."/>
            <person name="Stevens K."/>
            <person name="Langley C.H."/>
            <person name="Pellegrini M."/>
            <person name="Salzberg S.L."/>
        </authorList>
    </citation>
    <scope>NUCLEOTIDE SEQUENCE [LARGE SCALE GENOMIC DNA]</scope>
    <source>
        <strain evidence="5 6">cv. SW786</strain>
    </source>
</reference>
<proteinExistence type="inferred from homology"/>
<dbReference type="InterPro" id="IPR011990">
    <property type="entry name" value="TPR-like_helical_dom_sf"/>
</dbReference>
<evidence type="ECO:0000313" key="5">
    <source>
        <dbReference type="EnsemblPlants" id="QL06p032129:mrna:CDS:1"/>
    </source>
</evidence>
<dbReference type="Gramene" id="QL06p032129:mrna">
    <property type="protein sequence ID" value="QL06p032129:mrna:CDS:1"/>
    <property type="gene ID" value="QL06p032129"/>
</dbReference>
<dbReference type="Pfam" id="PF01535">
    <property type="entry name" value="PPR"/>
    <property type="match status" value="1"/>
</dbReference>
<feature type="repeat" description="PPR" evidence="3">
    <location>
        <begin position="77"/>
        <end position="112"/>
    </location>
</feature>
<reference evidence="5" key="2">
    <citation type="submission" date="2021-01" db="UniProtKB">
        <authorList>
            <consortium name="EnsemblPlants"/>
        </authorList>
    </citation>
    <scope>IDENTIFICATION</scope>
</reference>
<dbReference type="KEGG" id="qlo:115994490"/>
<dbReference type="Pfam" id="PF20430">
    <property type="entry name" value="Eplus_motif"/>
    <property type="match status" value="1"/>
</dbReference>
<dbReference type="InterPro" id="IPR032867">
    <property type="entry name" value="DYW_dom"/>
</dbReference>
<dbReference type="Gene3D" id="1.25.40.10">
    <property type="entry name" value="Tetratricopeptide repeat domain"/>
    <property type="match status" value="3"/>
</dbReference>
<dbReference type="NCBIfam" id="TIGR00756">
    <property type="entry name" value="PPR"/>
    <property type="match status" value="4"/>
</dbReference>
<comment type="similarity">
    <text evidence="1">Belongs to the PPR family. PCMP-H subfamily.</text>
</comment>
<dbReference type="Proteomes" id="UP000594261">
    <property type="component" value="Chromosome 6"/>
</dbReference>
<dbReference type="InterPro" id="IPR002885">
    <property type="entry name" value="PPR_rpt"/>
</dbReference>
<evidence type="ECO:0000256" key="2">
    <source>
        <dbReference type="ARBA" id="ARBA00022737"/>
    </source>
</evidence>
<dbReference type="EnsemblPlants" id="QL06p032129:mrna">
    <property type="protein sequence ID" value="QL06p032129:mrna:CDS:1"/>
    <property type="gene ID" value="QL06p032129"/>
</dbReference>
<dbReference type="GeneID" id="115994490"/>
<evidence type="ECO:0000256" key="3">
    <source>
        <dbReference type="PROSITE-ProRule" id="PRU00708"/>
    </source>
</evidence>
<keyword evidence="2" id="KW-0677">Repeat</keyword>
<protein>
    <recommendedName>
        <fullName evidence="4">DYW domain-containing protein</fullName>
    </recommendedName>
</protein>
<dbReference type="PROSITE" id="PS51375">
    <property type="entry name" value="PPR"/>
    <property type="match status" value="5"/>
</dbReference>
<evidence type="ECO:0000259" key="4">
    <source>
        <dbReference type="Pfam" id="PF14432"/>
    </source>
</evidence>
<dbReference type="InterPro" id="IPR046960">
    <property type="entry name" value="PPR_At4g14850-like_plant"/>
</dbReference>
<feature type="domain" description="DYW" evidence="4">
    <location>
        <begin position="497"/>
        <end position="589"/>
    </location>
</feature>
<dbReference type="Pfam" id="PF14432">
    <property type="entry name" value="DYW_deaminase"/>
    <property type="match status" value="1"/>
</dbReference>
<accession>A0A7N2LX85</accession>